<sequence length="1349" mass="149708">MSVVRGRKSPKAAESLQAMDDYLSSLGLVRKPIAKDGSCLFRAVAEQVFHCQARHLEVREACVRYMDRNRDIFEAFVPGPFDHHLWTLQNPKEWAGQVEISALSLMYKCDFIIYQDVGRPPARVTENGFADKVVLCFSHGNHYDSVYPKQFQIDAAMCQSLVYELLYKDVFKMDHDIAVVKDMLGNKQQKIRKDSTSESESSPSKNCGSDKPDSELEGSTELDVSTESDKSRDNTERPNEKATQANGAVEYSKKDGRRFPLPFKVAKALDPECYRNVEYDTWMDSKKEQQRQDMHLATMMQYAPGDKCQVRLEGNVKYYMAHVQEVQAESGPVTVFIEELGEKHTVPVKNLKPITQVPPVPTVPMPWTAVPAKGYKNLSGYYQKGAIVPQEIAACFSPPWHPFAEDPRNKRKNRRKGRENGIPPFMVQRVQPSLPPRLQHEGQYSPKYHHHHGREYQGRDYQGRDYQGRDYQSREYQGREYQGRDRDYQPRDRDREFQRPPHGQRYNGQASPRYQHYGRDYHSRDYQGRMYHGSPHGHRYSSQGRNQPPRFMRQDQMDGRGPGPRPGSRYQYSHGRGRGRGRNTPTPPPGPPQGEMDEKQAIEESIVLYELQQRDPDAFPALPTSNGQVQHVQSNTVWGRGRGRGMGRRTPTPPPPSTTPSDGGHSMTMEEGSLCSSMQELNMNERASPDGERICSPVSHQMEVPPMKRVMTPTKEFVPRSSRTPSPYQNPTPPLQSQSANAEISSSNSGSNQQMSTDSTSSPASTPNTPPPQTVAPNGYVPYMQPMHVPFYPIMIQATDNLTGPVNLNFGPSRDPYGNDLPHSDVSTLRFFYNLGIEYYRCCMSMMAIQHQQQEAAMANAYFYNQAQGQVQPQYQPASSSDGQNSSGQPAQEGEDPQQEGSDQLPPNGQSQDKPLPQGAHVYTSASSFNPGNPPGDYHTGAGSDYPPGKTNKSCSDDNSNDSVGNNKDVSVSRSNSMTSVQSSGDSASMNVQYGSDSVCGSSVSYVQPSPNALQQTSSSTTVGSEDSSPDYTDSGVASEGSGSQSSIPRPTSLGPGLPKRHYMEHRGSPKLIPGRWSTPERSGSSDSLNQEAFHMGRPPYGPKRGPRDRQPGFYRPSYFPNRPYMSQQPPRRQYEGQPLYHPQLYSNPVRYSNPTHHMSQPQQYYMNQYTGPSRMALHGNMGSQAAGMYNRAAGMYTHPSQQLNVPPGVTSVPYPPMSPSLHVPAAALHAPNIASSPSATGQYYPAQAPGPVDPNPPGSQGPTPIPVPSSAANATYYTAHPGGDMPSHQHYASTYDNQASYQYPATMGGSWQPAHGVPLYGSPNKVTVAYATNSPPVGYQGYTGAPQM</sequence>
<feature type="compositionally biased region" description="Polar residues" evidence="2">
    <location>
        <begin position="899"/>
        <end position="913"/>
    </location>
</feature>
<evidence type="ECO:0000259" key="3">
    <source>
        <dbReference type="PROSITE" id="PS50304"/>
    </source>
</evidence>
<protein>
    <submittedName>
        <fullName evidence="6">Bifunctional UDP-N-acetylglucosamine transferase and deubiquitinase ALG13 isoform X1</fullName>
    </submittedName>
</protein>
<feature type="domain" description="OTU" evidence="4">
    <location>
        <begin position="28"/>
        <end position="149"/>
    </location>
</feature>
<feature type="region of interest" description="Disordered" evidence="2">
    <location>
        <begin position="399"/>
        <end position="596"/>
    </location>
</feature>
<dbReference type="GO" id="GO:0061578">
    <property type="term" value="F:K63-linked deubiquitinase activity"/>
    <property type="evidence" value="ECO:0000318"/>
    <property type="project" value="GO_Central"/>
</dbReference>
<dbReference type="PANTHER" id="PTHR12419">
    <property type="entry name" value="OTU DOMAIN CONTAINING PROTEIN"/>
    <property type="match status" value="1"/>
</dbReference>
<keyword evidence="6" id="KW-0808">Transferase</keyword>
<organism evidence="5 6">
    <name type="scientific">Branchiostoma floridae</name>
    <name type="common">Florida lancelet</name>
    <name type="synonym">Amphioxus</name>
    <dbReference type="NCBI Taxonomy" id="7739"/>
    <lineage>
        <taxon>Eukaryota</taxon>
        <taxon>Metazoa</taxon>
        <taxon>Chordata</taxon>
        <taxon>Cephalochordata</taxon>
        <taxon>Leptocardii</taxon>
        <taxon>Amphioxiformes</taxon>
        <taxon>Branchiostomatidae</taxon>
        <taxon>Branchiostoma</taxon>
    </lineage>
</organism>
<dbReference type="GeneID" id="118419000"/>
<dbReference type="CDD" id="cd22794">
    <property type="entry name" value="OTU_OTUD4"/>
    <property type="match status" value="1"/>
</dbReference>
<feature type="compositionally biased region" description="Basic and acidic residues" evidence="2">
    <location>
        <begin position="454"/>
        <end position="499"/>
    </location>
</feature>
<dbReference type="InterPro" id="IPR003323">
    <property type="entry name" value="OTU_dom"/>
</dbReference>
<feature type="region of interest" description="Disordered" evidence="2">
    <location>
        <begin position="873"/>
        <end position="1135"/>
    </location>
</feature>
<feature type="region of interest" description="Disordered" evidence="2">
    <location>
        <begin position="686"/>
        <end position="779"/>
    </location>
</feature>
<reference evidence="6" key="2">
    <citation type="submission" date="2025-08" db="UniProtKB">
        <authorList>
            <consortium name="RefSeq"/>
        </authorList>
    </citation>
    <scope>IDENTIFICATION</scope>
    <source>
        <strain evidence="6">S238N-H82</strain>
        <tissue evidence="6">Testes</tissue>
    </source>
</reference>
<feature type="compositionally biased region" description="Polar residues" evidence="2">
    <location>
        <begin position="1080"/>
        <end position="1091"/>
    </location>
</feature>
<name>A0A9J7MW65_BRAFL</name>
<dbReference type="GO" id="GO:0004843">
    <property type="term" value="F:cysteine-type deubiquitinase activity"/>
    <property type="evidence" value="ECO:0000318"/>
    <property type="project" value="GO_Central"/>
</dbReference>
<dbReference type="KEGG" id="bfo:118419000"/>
<feature type="region of interest" description="Disordered" evidence="2">
    <location>
        <begin position="638"/>
        <end position="670"/>
    </location>
</feature>
<dbReference type="GO" id="GO:0016740">
    <property type="term" value="F:transferase activity"/>
    <property type="evidence" value="ECO:0007669"/>
    <property type="project" value="UniProtKB-KW"/>
</dbReference>
<evidence type="ECO:0000259" key="4">
    <source>
        <dbReference type="PROSITE" id="PS50802"/>
    </source>
</evidence>
<dbReference type="InterPro" id="IPR038765">
    <property type="entry name" value="Papain-like_cys_pep_sf"/>
</dbReference>
<dbReference type="Gene3D" id="3.90.70.80">
    <property type="match status" value="1"/>
</dbReference>
<evidence type="ECO:0000256" key="2">
    <source>
        <dbReference type="SAM" id="MobiDB-lite"/>
    </source>
</evidence>
<keyword evidence="1" id="KW-0645">Protease</keyword>
<gene>
    <name evidence="6" type="primary">LOC118419000</name>
</gene>
<keyword evidence="1" id="KW-0378">Hydrolase</keyword>
<dbReference type="GO" id="GO:0009966">
    <property type="term" value="P:regulation of signal transduction"/>
    <property type="evidence" value="ECO:0000318"/>
    <property type="project" value="GO_Central"/>
</dbReference>
<feature type="compositionally biased region" description="Polar residues" evidence="2">
    <location>
        <begin position="879"/>
        <end position="890"/>
    </location>
</feature>
<dbReference type="PROSITE" id="PS50802">
    <property type="entry name" value="OTU"/>
    <property type="match status" value="1"/>
</dbReference>
<evidence type="ECO:0000313" key="5">
    <source>
        <dbReference type="Proteomes" id="UP000001554"/>
    </source>
</evidence>
<dbReference type="PANTHER" id="PTHR12419:SF115">
    <property type="entry name" value="PROTEIN OVARIAN TUMOR LOCUS-RELATED"/>
    <property type="match status" value="1"/>
</dbReference>
<dbReference type="OrthoDB" id="10017659at2759"/>
<dbReference type="InterPro" id="IPR050704">
    <property type="entry name" value="Peptidase_C85-like"/>
</dbReference>
<accession>A0A9J7MW65</accession>
<dbReference type="RefSeq" id="XP_035681095.1">
    <property type="nucleotide sequence ID" value="XM_035825202.1"/>
</dbReference>
<keyword evidence="1" id="KW-0788">Thiol protease</keyword>
<feature type="compositionally biased region" description="Polar residues" evidence="2">
    <location>
        <begin position="1041"/>
        <end position="1050"/>
    </location>
</feature>
<evidence type="ECO:0000256" key="1">
    <source>
        <dbReference type="ARBA" id="ARBA00022807"/>
    </source>
</evidence>
<feature type="compositionally biased region" description="Pro residues" evidence="2">
    <location>
        <begin position="1252"/>
        <end position="1268"/>
    </location>
</feature>
<proteinExistence type="predicted"/>
<feature type="region of interest" description="Disordered" evidence="2">
    <location>
        <begin position="188"/>
        <end position="251"/>
    </location>
</feature>
<dbReference type="PROSITE" id="PS50304">
    <property type="entry name" value="TUDOR"/>
    <property type="match status" value="1"/>
</dbReference>
<dbReference type="InterPro" id="IPR002999">
    <property type="entry name" value="Tudor"/>
</dbReference>
<feature type="compositionally biased region" description="Polar residues" evidence="2">
    <location>
        <begin position="974"/>
        <end position="1016"/>
    </location>
</feature>
<keyword evidence="5" id="KW-1185">Reference proteome</keyword>
<dbReference type="SUPFAM" id="SSF54001">
    <property type="entry name" value="Cysteine proteinases"/>
    <property type="match status" value="1"/>
</dbReference>
<feature type="compositionally biased region" description="Acidic residues" evidence="2">
    <location>
        <begin position="215"/>
        <end position="226"/>
    </location>
</feature>
<evidence type="ECO:0000313" key="6">
    <source>
        <dbReference type="RefSeq" id="XP_035681095.1"/>
    </source>
</evidence>
<feature type="compositionally biased region" description="Low complexity" evidence="2">
    <location>
        <begin position="1017"/>
        <end position="1027"/>
    </location>
</feature>
<feature type="compositionally biased region" description="Low complexity" evidence="2">
    <location>
        <begin position="736"/>
        <end position="767"/>
    </location>
</feature>
<feature type="compositionally biased region" description="Basic and acidic residues" evidence="2">
    <location>
        <begin position="227"/>
        <end position="240"/>
    </location>
</feature>
<dbReference type="Pfam" id="PF02338">
    <property type="entry name" value="OTU"/>
    <property type="match status" value="1"/>
</dbReference>
<feature type="compositionally biased region" description="Basic and acidic residues" evidence="2">
    <location>
        <begin position="517"/>
        <end position="527"/>
    </location>
</feature>
<feature type="compositionally biased region" description="Low complexity" evidence="2">
    <location>
        <begin position="950"/>
        <end position="973"/>
    </location>
</feature>
<reference evidence="5" key="1">
    <citation type="journal article" date="2020" name="Nat. Ecol. Evol.">
        <title>Deeply conserved synteny resolves early events in vertebrate evolution.</title>
        <authorList>
            <person name="Simakov O."/>
            <person name="Marletaz F."/>
            <person name="Yue J.X."/>
            <person name="O'Connell B."/>
            <person name="Jenkins J."/>
            <person name="Brandt A."/>
            <person name="Calef R."/>
            <person name="Tung C.H."/>
            <person name="Huang T.K."/>
            <person name="Schmutz J."/>
            <person name="Satoh N."/>
            <person name="Yu J.K."/>
            <person name="Putnam N.H."/>
            <person name="Green R.E."/>
            <person name="Rokhsar D.S."/>
        </authorList>
    </citation>
    <scope>NUCLEOTIDE SEQUENCE [LARGE SCALE GENOMIC DNA]</scope>
    <source>
        <strain evidence="5">S238N-H82</strain>
    </source>
</reference>
<feature type="domain" description="Tudor" evidence="3">
    <location>
        <begin position="301"/>
        <end position="361"/>
    </location>
</feature>
<dbReference type="Proteomes" id="UP000001554">
    <property type="component" value="Chromosome 7"/>
</dbReference>
<dbReference type="Gene3D" id="2.30.30.140">
    <property type="match status" value="1"/>
</dbReference>
<dbReference type="SUPFAM" id="SSF63748">
    <property type="entry name" value="Tudor/PWWP/MBT"/>
    <property type="match status" value="1"/>
</dbReference>
<feature type="region of interest" description="Disordered" evidence="2">
    <location>
        <begin position="1239"/>
        <end position="1283"/>
    </location>
</feature>